<proteinExistence type="predicted"/>
<organism evidence="2 3">
    <name type="scientific">Burkholderia cepacia</name>
    <name type="common">Pseudomonas cepacia</name>
    <dbReference type="NCBI Taxonomy" id="292"/>
    <lineage>
        <taxon>Bacteria</taxon>
        <taxon>Pseudomonadati</taxon>
        <taxon>Pseudomonadota</taxon>
        <taxon>Betaproteobacteria</taxon>
        <taxon>Burkholderiales</taxon>
        <taxon>Burkholderiaceae</taxon>
        <taxon>Burkholderia</taxon>
        <taxon>Burkholderia cepacia complex</taxon>
    </lineage>
</organism>
<comment type="caution">
    <text evidence="2">The sequence shown here is derived from an EMBL/GenBank/DDBJ whole genome shotgun (WGS) entry which is preliminary data.</text>
</comment>
<dbReference type="AlphaFoldDB" id="A0AAX2REW2"/>
<protein>
    <submittedName>
        <fullName evidence="2">Uncharacterized protein</fullName>
    </submittedName>
</protein>
<feature type="region of interest" description="Disordered" evidence="1">
    <location>
        <begin position="1"/>
        <end position="53"/>
    </location>
</feature>
<evidence type="ECO:0000313" key="3">
    <source>
        <dbReference type="Proteomes" id="UP000298234"/>
    </source>
</evidence>
<dbReference type="EMBL" id="SNSQ01000052">
    <property type="protein sequence ID" value="TEU37655.1"/>
    <property type="molecule type" value="Genomic_DNA"/>
</dbReference>
<dbReference type="RefSeq" id="WP_134319422.1">
    <property type="nucleotide sequence ID" value="NZ_BCNU01000029.1"/>
</dbReference>
<evidence type="ECO:0000256" key="1">
    <source>
        <dbReference type="SAM" id="MobiDB-lite"/>
    </source>
</evidence>
<feature type="compositionally biased region" description="Low complexity" evidence="1">
    <location>
        <begin position="27"/>
        <end position="37"/>
    </location>
</feature>
<evidence type="ECO:0000313" key="2">
    <source>
        <dbReference type="EMBL" id="TEU37655.1"/>
    </source>
</evidence>
<dbReference type="Proteomes" id="UP000298234">
    <property type="component" value="Unassembled WGS sequence"/>
</dbReference>
<accession>A0AAX2REW2</accession>
<name>A0AAX2REW2_BURCE</name>
<gene>
    <name evidence="2" type="ORF">E3D37_33405</name>
</gene>
<reference evidence="2 3" key="1">
    <citation type="submission" date="2019-03" db="EMBL/GenBank/DDBJ databases">
        <title>Burkholderia cepacia outbreak.</title>
        <authorList>
            <person name="Farzana R."/>
            <person name="Walsh T.R."/>
        </authorList>
    </citation>
    <scope>NUCLEOTIDE SEQUENCE [LARGE SCALE GENOMIC DNA]</scope>
    <source>
        <strain evidence="3">d13</strain>
    </source>
</reference>
<sequence>MISAANRCHRAASPWPDRPAMRRRHPAAPTGTTAAGTREPDLPSCPACRGSRNRAVARGRHPRHCPAARMIAGEPVRVERA</sequence>